<feature type="coiled-coil region" evidence="1">
    <location>
        <begin position="313"/>
        <end position="347"/>
    </location>
</feature>
<reference evidence="3" key="1">
    <citation type="submission" date="2023-07" db="EMBL/GenBank/DDBJ databases">
        <authorList>
            <consortium name="AG Swart"/>
            <person name="Singh M."/>
            <person name="Singh A."/>
            <person name="Seah K."/>
            <person name="Emmerich C."/>
        </authorList>
    </citation>
    <scope>NUCLEOTIDE SEQUENCE</scope>
    <source>
        <strain evidence="3">DP1</strain>
    </source>
</reference>
<evidence type="ECO:0000256" key="2">
    <source>
        <dbReference type="SAM" id="MobiDB-lite"/>
    </source>
</evidence>
<feature type="region of interest" description="Disordered" evidence="2">
    <location>
        <begin position="415"/>
        <end position="455"/>
    </location>
</feature>
<gene>
    <name evidence="3" type="ORF">ECRASSUSDP1_LOCUS694</name>
</gene>
<proteinExistence type="predicted"/>
<name>A0AAD1U069_EUPCR</name>
<keyword evidence="1" id="KW-0175">Coiled coil</keyword>
<feature type="compositionally biased region" description="Polar residues" evidence="2">
    <location>
        <begin position="421"/>
        <end position="430"/>
    </location>
</feature>
<dbReference type="EMBL" id="CAMPGE010000651">
    <property type="protein sequence ID" value="CAI2359403.1"/>
    <property type="molecule type" value="Genomic_DNA"/>
</dbReference>
<comment type="caution">
    <text evidence="3">The sequence shown here is derived from an EMBL/GenBank/DDBJ whole genome shotgun (WGS) entry which is preliminary data.</text>
</comment>
<feature type="compositionally biased region" description="Basic residues" evidence="2">
    <location>
        <begin position="431"/>
        <end position="444"/>
    </location>
</feature>
<organism evidence="3 4">
    <name type="scientific">Euplotes crassus</name>
    <dbReference type="NCBI Taxonomy" id="5936"/>
    <lineage>
        <taxon>Eukaryota</taxon>
        <taxon>Sar</taxon>
        <taxon>Alveolata</taxon>
        <taxon>Ciliophora</taxon>
        <taxon>Intramacronucleata</taxon>
        <taxon>Spirotrichea</taxon>
        <taxon>Hypotrichia</taxon>
        <taxon>Euplotida</taxon>
        <taxon>Euplotidae</taxon>
        <taxon>Moneuplotes</taxon>
    </lineage>
</organism>
<feature type="region of interest" description="Disordered" evidence="2">
    <location>
        <begin position="208"/>
        <end position="239"/>
    </location>
</feature>
<keyword evidence="4" id="KW-1185">Reference proteome</keyword>
<evidence type="ECO:0000256" key="1">
    <source>
        <dbReference type="SAM" id="Coils"/>
    </source>
</evidence>
<dbReference type="Proteomes" id="UP001295684">
    <property type="component" value="Unassembled WGS sequence"/>
</dbReference>
<feature type="compositionally biased region" description="Basic residues" evidence="2">
    <location>
        <begin position="209"/>
        <end position="224"/>
    </location>
</feature>
<sequence length="489" mass="57373">MILKKKIKQAHGLVEKERDEKNKLLVKVTDLEKVIKQLQFKVELHSSIEKDISKRRSHTKRMNMVEFGMQTEDIARDDSIAPEVTQVSRIEEKTQIFEIEPQEIPLLNLESPNRNTEDEEVKEIVIEKIKEEEKCFQQKSERNEHLKLKKSRSIGKLLRAKLKNKLYRKPKKRNNSQSDILSERFNGSHPKYNQLLSLVETLSTENNLKKGKKGKHTNTMRKSNRASTPRDIGLDKNEPNLKSSKILKKKSTMSKEKLINKRFSKGTAAVRNGSKRRGTDFYNWKTHTKEKDKFWQDQVHRLMQETKNYKQLHFSQKQEMSKLKRQNEDLKRKYLIFKKKVKEIRETNSKMPKPQEYEYDVKVINQNMDRLTQSQESLFDSGSKQTTSQYREEPYSIFIRSSSSVQNVTVDIKDSKDGHSIGSSKMTSPIKSKRKKIKKKRQRLKKSDYLTRKRSTSRCNSAKKLNINDSMADCNAATIKNLSMSFAIK</sequence>
<evidence type="ECO:0000313" key="3">
    <source>
        <dbReference type="EMBL" id="CAI2359403.1"/>
    </source>
</evidence>
<protein>
    <submittedName>
        <fullName evidence="3">Uncharacterized protein</fullName>
    </submittedName>
</protein>
<evidence type="ECO:0000313" key="4">
    <source>
        <dbReference type="Proteomes" id="UP001295684"/>
    </source>
</evidence>
<accession>A0AAD1U069</accession>
<dbReference type="AlphaFoldDB" id="A0AAD1U069"/>